<keyword evidence="3" id="KW-1185">Reference proteome</keyword>
<organism evidence="2 3">
    <name type="scientific">Streptomyces spororaveus</name>
    <dbReference type="NCBI Taxonomy" id="284039"/>
    <lineage>
        <taxon>Bacteria</taxon>
        <taxon>Bacillati</taxon>
        <taxon>Actinomycetota</taxon>
        <taxon>Actinomycetes</taxon>
        <taxon>Kitasatosporales</taxon>
        <taxon>Streptomycetaceae</taxon>
        <taxon>Streptomyces</taxon>
    </lineage>
</organism>
<evidence type="ECO:0000256" key="1">
    <source>
        <dbReference type="SAM" id="MobiDB-lite"/>
    </source>
</evidence>
<comment type="caution">
    <text evidence="2">The sequence shown here is derived from an EMBL/GenBank/DDBJ whole genome shotgun (WGS) entry which is preliminary data.</text>
</comment>
<proteinExistence type="predicted"/>
<evidence type="ECO:0000313" key="3">
    <source>
        <dbReference type="Proteomes" id="UP000608522"/>
    </source>
</evidence>
<dbReference type="EMBL" id="BNED01000002">
    <property type="protein sequence ID" value="GHI74671.1"/>
    <property type="molecule type" value="Genomic_DNA"/>
</dbReference>
<dbReference type="Proteomes" id="UP000608522">
    <property type="component" value="Unassembled WGS sequence"/>
</dbReference>
<protein>
    <submittedName>
        <fullName evidence="2">Uncharacterized protein</fullName>
    </submittedName>
</protein>
<gene>
    <name evidence="2" type="ORF">Sspor_02320</name>
</gene>
<name>A0ABQ3T2R2_9ACTN</name>
<reference evidence="3" key="1">
    <citation type="submission" date="2023-07" db="EMBL/GenBank/DDBJ databases">
        <title>Whole genome shotgun sequence of Streptomyces spororaveus NBRC 15456.</title>
        <authorList>
            <person name="Komaki H."/>
            <person name="Tamura T."/>
        </authorList>
    </citation>
    <scope>NUCLEOTIDE SEQUENCE [LARGE SCALE GENOMIC DNA]</scope>
    <source>
        <strain evidence="3">NBRC 15456</strain>
    </source>
</reference>
<sequence>MPRSHSPRISSYPGCPLAISRHDLRIASLIAGRDFSDIVVAATMIDRVVRHDGCTLTGGSDGTRQRGELLDKPVPPPSGGSAEAGTVLR</sequence>
<accession>A0ABQ3T2R2</accession>
<feature type="region of interest" description="Disordered" evidence="1">
    <location>
        <begin position="55"/>
        <end position="89"/>
    </location>
</feature>
<evidence type="ECO:0000313" key="2">
    <source>
        <dbReference type="EMBL" id="GHI74671.1"/>
    </source>
</evidence>